<dbReference type="AlphaFoldDB" id="A0A6N3T5Y1"/>
<organism evidence="2 4">
    <name type="scientific">Acetobacter indonesiensis</name>
    <dbReference type="NCBI Taxonomy" id="104101"/>
    <lineage>
        <taxon>Bacteria</taxon>
        <taxon>Pseudomonadati</taxon>
        <taxon>Pseudomonadota</taxon>
        <taxon>Alphaproteobacteria</taxon>
        <taxon>Acetobacterales</taxon>
        <taxon>Acetobacteraceae</taxon>
        <taxon>Acetobacter</taxon>
    </lineage>
</organism>
<evidence type="ECO:0000313" key="3">
    <source>
        <dbReference type="Proteomes" id="UP000032673"/>
    </source>
</evidence>
<name>A0A6N3T5Y1_9PROT</name>
<evidence type="ECO:0008006" key="5">
    <source>
        <dbReference type="Google" id="ProtNLM"/>
    </source>
</evidence>
<evidence type="ECO:0000313" key="1">
    <source>
        <dbReference type="EMBL" id="GAN62684.1"/>
    </source>
</evidence>
<proteinExistence type="predicted"/>
<evidence type="ECO:0000313" key="4">
    <source>
        <dbReference type="Proteomes" id="UP000321104"/>
    </source>
</evidence>
<reference evidence="2 4" key="2">
    <citation type="submission" date="2019-07" db="EMBL/GenBank/DDBJ databases">
        <title>Whole genome shotgun sequence of Acetobacter indonesiensis NBRC 16471.</title>
        <authorList>
            <person name="Hosoyama A."/>
            <person name="Uohara A."/>
            <person name="Ohji S."/>
            <person name="Ichikawa N."/>
        </authorList>
    </citation>
    <scope>NUCLEOTIDE SEQUENCE [LARGE SCALE GENOMIC DNA]</scope>
    <source>
        <strain evidence="2 4">NBRC 16471</strain>
    </source>
</reference>
<dbReference type="Proteomes" id="UP000321104">
    <property type="component" value="Unassembled WGS sequence"/>
</dbReference>
<comment type="caution">
    <text evidence="2">The sequence shown here is derived from an EMBL/GenBank/DDBJ whole genome shotgun (WGS) entry which is preliminary data.</text>
</comment>
<sequence>MIVAIAQRLVTIANAVLKTGKPWRINTVASRPGNADISWICCWTTPPTWPYTPPQAYFRQYQPPLMTVWGRCLEARHPPRGCALLRYLSSGTGALWR</sequence>
<dbReference type="Proteomes" id="UP000032673">
    <property type="component" value="Unassembled WGS sequence"/>
</dbReference>
<dbReference type="EMBL" id="BAMW01000012">
    <property type="protein sequence ID" value="GAN62684.1"/>
    <property type="molecule type" value="Genomic_DNA"/>
</dbReference>
<accession>A0A6N3T5Y1</accession>
<protein>
    <recommendedName>
        <fullName evidence="5">Transposase</fullName>
    </recommendedName>
</protein>
<dbReference type="EMBL" id="BJXQ01000022">
    <property type="protein sequence ID" value="GEN04612.1"/>
    <property type="molecule type" value="Genomic_DNA"/>
</dbReference>
<evidence type="ECO:0000313" key="2">
    <source>
        <dbReference type="EMBL" id="GEN04612.1"/>
    </source>
</evidence>
<keyword evidence="3" id="KW-1185">Reference proteome</keyword>
<reference evidence="1 3" key="1">
    <citation type="submission" date="2012-11" db="EMBL/GenBank/DDBJ databases">
        <title>Whole genome sequence of Acetobacter indonesiensis 5H-1.</title>
        <authorList>
            <person name="Azuma Y."/>
            <person name="Higashiura N."/>
            <person name="Hirakawa H."/>
            <person name="Matsushita K."/>
        </authorList>
    </citation>
    <scope>NUCLEOTIDE SEQUENCE [LARGE SCALE GENOMIC DNA]</scope>
    <source>
        <strain evidence="1 3">5H-1</strain>
    </source>
</reference>
<gene>
    <name evidence="1" type="ORF">Abin_012_031</name>
    <name evidence="2" type="ORF">AIN02nite_26370</name>
</gene>